<dbReference type="PANTHER" id="PTHR19446">
    <property type="entry name" value="REVERSE TRANSCRIPTASES"/>
    <property type="match status" value="1"/>
</dbReference>
<evidence type="ECO:0000313" key="3">
    <source>
        <dbReference type="Proteomes" id="UP000033140"/>
    </source>
</evidence>
<reference evidence="2 3" key="1">
    <citation type="journal article" date="2011" name="J. Gen. Appl. Microbiol.">
        <title>Draft genome sequencing of the enigmatic yeast Saitoella complicata.</title>
        <authorList>
            <person name="Nishida H."/>
            <person name="Hamamoto M."/>
            <person name="Sugiyama J."/>
        </authorList>
    </citation>
    <scope>NUCLEOTIDE SEQUENCE [LARGE SCALE GENOMIC DNA]</scope>
    <source>
        <strain evidence="2 3">NRRL Y-17804</strain>
    </source>
</reference>
<feature type="compositionally biased region" description="Polar residues" evidence="1">
    <location>
        <begin position="329"/>
        <end position="345"/>
    </location>
</feature>
<dbReference type="Proteomes" id="UP000033140">
    <property type="component" value="Unassembled WGS sequence"/>
</dbReference>
<name>A0A0E9NPI6_SAICN</name>
<protein>
    <submittedName>
        <fullName evidence="2">Uncharacterized protein</fullName>
    </submittedName>
</protein>
<comment type="caution">
    <text evidence="2">The sequence shown here is derived from an EMBL/GenBank/DDBJ whole genome shotgun (WGS) entry which is preliminary data.</text>
</comment>
<organism evidence="2 3">
    <name type="scientific">Saitoella complicata (strain BCRC 22490 / CBS 7301 / JCM 7358 / NBRC 10748 / NRRL Y-17804)</name>
    <dbReference type="NCBI Taxonomy" id="698492"/>
    <lineage>
        <taxon>Eukaryota</taxon>
        <taxon>Fungi</taxon>
        <taxon>Dikarya</taxon>
        <taxon>Ascomycota</taxon>
        <taxon>Taphrinomycotina</taxon>
        <taxon>Taphrinomycotina incertae sedis</taxon>
        <taxon>Saitoella</taxon>
    </lineage>
</organism>
<keyword evidence="3" id="KW-1185">Reference proteome</keyword>
<reference evidence="2 3" key="3">
    <citation type="journal article" date="2015" name="Genome Announc.">
        <title>Draft Genome Sequence of the Archiascomycetous Yeast Saitoella complicata.</title>
        <authorList>
            <person name="Yamauchi K."/>
            <person name="Kondo S."/>
            <person name="Hamamoto M."/>
            <person name="Takahashi Y."/>
            <person name="Ogura Y."/>
            <person name="Hayashi T."/>
            <person name="Nishida H."/>
        </authorList>
    </citation>
    <scope>NUCLEOTIDE SEQUENCE [LARGE SCALE GENOMIC DNA]</scope>
    <source>
        <strain evidence="2 3">NRRL Y-17804</strain>
    </source>
</reference>
<dbReference type="STRING" id="698492.A0A0E9NPI6"/>
<feature type="region of interest" description="Disordered" evidence="1">
    <location>
        <begin position="329"/>
        <end position="365"/>
    </location>
</feature>
<evidence type="ECO:0000313" key="2">
    <source>
        <dbReference type="EMBL" id="GAO51792.1"/>
    </source>
</evidence>
<dbReference type="AlphaFoldDB" id="A0A0E9NPI6"/>
<sequence length="618" mass="69307">MEKALSSRKGSSSSDLNKVELDQLRSISSFNLLNFYNSLLVEGHSPKAWDIGVIVPIPKKGDLTDPANYRGITLHLIVQKKGFGKGRQTMDNIFLIRVLREPARAPRKPLRMAFIELVKAFDTLDRALLMAKVRMMGGSGKVIWAIEALYCSTSRAIRSRSRYSDCFDFDHGVIQGDPISPTLFALFFTDLETDLYTLHWSSNTHGYPSPLPYAGRRRLTIGPRRECFPGTCQLSLEILFSLVTPDQFYQVSSALVLDRAFNLLQACRHVIGRLPSKKQINLHHANIEHYLIFGAKASFHWSWAQKEYDTFHKNDPRIALGISPRSMTSVPQSWQTPTLSSTNSPCPKIPRLPSERCGTKSPGMESLSTATTTLAEWEEMVKGTQTTTTGLRNPPDYSSCAPTQTMLTGQPTTLSVLNHTRTFTFDKLVRTPDFDSQPTTLEYKEAAINIHLSLESSGFVNNATMTAITSRSKTNSMRLWNVLYGNAMESVNTILRIRVKSNNSITPTAAQITHTHPIIAYKSPPTIFLLRQQPPQPFRNDRQLNSLLRRFALTGATRIRLAGWQPPSQTTARVPLLLSSLEIDSLDCALETREEDIRTAKGELEVDVHGEVVHCKFN</sequence>
<accession>A0A0E9NPI6</accession>
<evidence type="ECO:0000256" key="1">
    <source>
        <dbReference type="SAM" id="MobiDB-lite"/>
    </source>
</evidence>
<dbReference type="EMBL" id="BACD03000052">
    <property type="protein sequence ID" value="GAO51792.1"/>
    <property type="molecule type" value="Genomic_DNA"/>
</dbReference>
<proteinExistence type="predicted"/>
<gene>
    <name evidence="2" type="ORF">G7K_5883-t1</name>
</gene>
<reference evidence="2 3" key="2">
    <citation type="journal article" date="2014" name="J. Gen. Appl. Microbiol.">
        <title>The early diverging ascomycetous budding yeast Saitoella complicata has three histone deacetylases belonging to the Clr6, Hos2, and Rpd3 lineages.</title>
        <authorList>
            <person name="Nishida H."/>
            <person name="Matsumoto T."/>
            <person name="Kondo S."/>
            <person name="Hamamoto M."/>
            <person name="Yoshikawa H."/>
        </authorList>
    </citation>
    <scope>NUCLEOTIDE SEQUENCE [LARGE SCALE GENOMIC DNA]</scope>
    <source>
        <strain evidence="2 3">NRRL Y-17804</strain>
    </source>
</reference>